<reference evidence="1" key="1">
    <citation type="journal article" date="2014" name="Front. Microbiol.">
        <title>High frequency of phylogenetically diverse reductive dehalogenase-homologous genes in deep subseafloor sedimentary metagenomes.</title>
        <authorList>
            <person name="Kawai M."/>
            <person name="Futagami T."/>
            <person name="Toyoda A."/>
            <person name="Takaki Y."/>
            <person name="Nishi S."/>
            <person name="Hori S."/>
            <person name="Arai W."/>
            <person name="Tsubouchi T."/>
            <person name="Morono Y."/>
            <person name="Uchiyama I."/>
            <person name="Ito T."/>
            <person name="Fujiyama A."/>
            <person name="Inagaki F."/>
            <person name="Takami H."/>
        </authorList>
    </citation>
    <scope>NUCLEOTIDE SEQUENCE</scope>
    <source>
        <strain evidence="1">Expedition CK06-06</strain>
    </source>
</reference>
<dbReference type="EMBL" id="BART01028639">
    <property type="protein sequence ID" value="GAG91728.1"/>
    <property type="molecule type" value="Genomic_DNA"/>
</dbReference>
<accession>X1C5P5</accession>
<gene>
    <name evidence="1" type="ORF">S01H4_50444</name>
</gene>
<organism evidence="1">
    <name type="scientific">marine sediment metagenome</name>
    <dbReference type="NCBI Taxonomy" id="412755"/>
    <lineage>
        <taxon>unclassified sequences</taxon>
        <taxon>metagenomes</taxon>
        <taxon>ecological metagenomes</taxon>
    </lineage>
</organism>
<comment type="caution">
    <text evidence="1">The sequence shown here is derived from an EMBL/GenBank/DDBJ whole genome shotgun (WGS) entry which is preliminary data.</text>
</comment>
<name>X1C5P5_9ZZZZ</name>
<dbReference type="AlphaFoldDB" id="X1C5P5"/>
<sequence>MSIIWSVKNVQHYGHIKTYCTRFKSLLDSELFLRTFNGCAVEVEDRVVFLAEAEAATTTPATREVPAAINASGLLGRCHECNNKGPIGDVCHNCGTAFLVDEGSTTTDGSSSDEDDRSVDLLTRSVDLLMSLPVHHTHRNNVDFDSDIV</sequence>
<feature type="non-terminal residue" evidence="1">
    <location>
        <position position="149"/>
    </location>
</feature>
<protein>
    <submittedName>
        <fullName evidence="1">Uncharacterized protein</fullName>
    </submittedName>
</protein>
<evidence type="ECO:0000313" key="1">
    <source>
        <dbReference type="EMBL" id="GAG91728.1"/>
    </source>
</evidence>
<proteinExistence type="predicted"/>